<dbReference type="InterPro" id="IPR007667">
    <property type="entry name" value="Hypoxia_induced_domain"/>
</dbReference>
<keyword evidence="4 5" id="KW-0472">Membrane</keyword>
<dbReference type="Gene3D" id="6.10.140.1320">
    <property type="match status" value="1"/>
</dbReference>
<dbReference type="InterPro" id="IPR050355">
    <property type="entry name" value="RCF1"/>
</dbReference>
<evidence type="ECO:0000256" key="4">
    <source>
        <dbReference type="ARBA" id="ARBA00023136"/>
    </source>
</evidence>
<organism evidence="7">
    <name type="scientific">Clastoptera arizonana</name>
    <name type="common">Arizona spittle bug</name>
    <dbReference type="NCBI Taxonomy" id="38151"/>
    <lineage>
        <taxon>Eukaryota</taxon>
        <taxon>Metazoa</taxon>
        <taxon>Ecdysozoa</taxon>
        <taxon>Arthropoda</taxon>
        <taxon>Hexapoda</taxon>
        <taxon>Insecta</taxon>
        <taxon>Pterygota</taxon>
        <taxon>Neoptera</taxon>
        <taxon>Paraneoptera</taxon>
        <taxon>Hemiptera</taxon>
        <taxon>Auchenorrhyncha</taxon>
        <taxon>Cercopoidea</taxon>
        <taxon>Clastopteridae</taxon>
        <taxon>Clastoptera</taxon>
    </lineage>
</organism>
<feature type="transmembrane region" description="Helical" evidence="5">
    <location>
        <begin position="44"/>
        <end position="61"/>
    </location>
</feature>
<dbReference type="GO" id="GO:0031966">
    <property type="term" value="C:mitochondrial membrane"/>
    <property type="evidence" value="ECO:0007669"/>
    <property type="project" value="UniProtKB-SubCell"/>
</dbReference>
<dbReference type="PANTHER" id="PTHR12297">
    <property type="entry name" value="HYPOXIA-INDUCBILE GENE 1 HIG1 -RELATED"/>
    <property type="match status" value="1"/>
</dbReference>
<protein>
    <recommendedName>
        <fullName evidence="6">HIG1 domain-containing protein</fullName>
    </recommendedName>
</protein>
<dbReference type="AlphaFoldDB" id="A0A1B6EH42"/>
<evidence type="ECO:0000259" key="6">
    <source>
        <dbReference type="PROSITE" id="PS51503"/>
    </source>
</evidence>
<dbReference type="EMBL" id="GEDC01000053">
    <property type="protein sequence ID" value="JAS37245.1"/>
    <property type="molecule type" value="Transcribed_RNA"/>
</dbReference>
<keyword evidence="2 5" id="KW-0812">Transmembrane</keyword>
<dbReference type="Pfam" id="PF04588">
    <property type="entry name" value="HIG_1_N"/>
    <property type="match status" value="1"/>
</dbReference>
<name>A0A1B6EH42_9HEMI</name>
<feature type="transmembrane region" description="Helical" evidence="5">
    <location>
        <begin position="81"/>
        <end position="99"/>
    </location>
</feature>
<dbReference type="PANTHER" id="PTHR12297:SF18">
    <property type="entry name" value="HIG1 DOMAIN FAMILY MEMBER 2A"/>
    <property type="match status" value="1"/>
</dbReference>
<evidence type="ECO:0000256" key="3">
    <source>
        <dbReference type="ARBA" id="ARBA00022989"/>
    </source>
</evidence>
<dbReference type="PROSITE" id="PS51503">
    <property type="entry name" value="HIG1"/>
    <property type="match status" value="1"/>
</dbReference>
<feature type="domain" description="HIG1" evidence="6">
    <location>
        <begin position="17"/>
        <end position="102"/>
    </location>
</feature>
<sequence length="102" mass="11542">MSENTKDFQNDSSELQWIKLRKDIGLVDEESIKEKFIRKFKESPLVPIGALATTLCLLFGLQSMRKGRSRHSQLLMRGRILAQGFTVVAIITGLGYTVVDKE</sequence>
<evidence type="ECO:0000256" key="1">
    <source>
        <dbReference type="ARBA" id="ARBA00004325"/>
    </source>
</evidence>
<evidence type="ECO:0000256" key="2">
    <source>
        <dbReference type="ARBA" id="ARBA00022692"/>
    </source>
</evidence>
<gene>
    <name evidence="7" type="ORF">g.31750</name>
</gene>
<accession>A0A1B6EH42</accession>
<comment type="subcellular location">
    <subcellularLocation>
        <location evidence="1">Mitochondrion membrane</location>
    </subcellularLocation>
</comment>
<proteinExistence type="predicted"/>
<dbReference type="GO" id="GO:0097250">
    <property type="term" value="P:mitochondrial respirasome assembly"/>
    <property type="evidence" value="ECO:0007669"/>
    <property type="project" value="TreeGrafter"/>
</dbReference>
<evidence type="ECO:0000256" key="5">
    <source>
        <dbReference type="SAM" id="Phobius"/>
    </source>
</evidence>
<keyword evidence="3 5" id="KW-1133">Transmembrane helix</keyword>
<reference evidence="7" key="1">
    <citation type="submission" date="2015-12" db="EMBL/GenBank/DDBJ databases">
        <title>De novo transcriptome assembly of four potential Pierce s Disease insect vectors from Arizona vineyards.</title>
        <authorList>
            <person name="Tassone E.E."/>
        </authorList>
    </citation>
    <scope>NUCLEOTIDE SEQUENCE</scope>
</reference>
<evidence type="ECO:0000313" key="7">
    <source>
        <dbReference type="EMBL" id="JAS37245.1"/>
    </source>
</evidence>